<name>A0A4V3WUQ1_9ACTN</name>
<dbReference type="Gene3D" id="1.10.287.1490">
    <property type="match status" value="1"/>
</dbReference>
<evidence type="ECO:0000256" key="1">
    <source>
        <dbReference type="SAM" id="Coils"/>
    </source>
</evidence>
<accession>A0A4V3WUQ1</accession>
<comment type="caution">
    <text evidence="3">The sequence shown here is derived from an EMBL/GenBank/DDBJ whole genome shotgun (WGS) entry which is preliminary data.</text>
</comment>
<feature type="coiled-coil region" evidence="1">
    <location>
        <begin position="127"/>
        <end position="155"/>
    </location>
</feature>
<evidence type="ECO:0000313" key="3">
    <source>
        <dbReference type="EMBL" id="THG36707.1"/>
    </source>
</evidence>
<dbReference type="Proteomes" id="UP000308978">
    <property type="component" value="Unassembled WGS sequence"/>
</dbReference>
<evidence type="ECO:0000259" key="2">
    <source>
        <dbReference type="Pfam" id="PF24481"/>
    </source>
</evidence>
<dbReference type="InterPro" id="IPR056003">
    <property type="entry name" value="CT398_CC_hairpin"/>
</dbReference>
<gene>
    <name evidence="3" type="ORF">E5986_08895</name>
</gene>
<sequence>MEATREDIEGLFELQRIDLEVKRLTKELDDLPQRSIIVAAREKTTEIEAKAEKVAELKRVTARKITRIDDEDASLAKKEAGVQAAIDAAHGDFRNVEARTKELAGIVRRRGTIAEERIGVQAELDKITAMEAQIALALEELAAKEQQAIDSFQKQGGDLKLAIAKLEAGRGQVEAKVDAELVRSYDRIAARSGGVSVGVLDGSRCGVCRMPIEGGRLIDLRSQAPLGICPSCKRLLVIA</sequence>
<proteinExistence type="predicted"/>
<dbReference type="RefSeq" id="WP_136435204.1">
    <property type="nucleotide sequence ID" value="NZ_CAJTBT010000007.1"/>
</dbReference>
<evidence type="ECO:0000313" key="4">
    <source>
        <dbReference type="Proteomes" id="UP000308978"/>
    </source>
</evidence>
<feature type="domain" description="CT398-like coiled coil hairpin" evidence="2">
    <location>
        <begin position="14"/>
        <end position="193"/>
    </location>
</feature>
<feature type="coiled-coil region" evidence="1">
    <location>
        <begin position="14"/>
        <end position="60"/>
    </location>
</feature>
<dbReference type="Pfam" id="PF24481">
    <property type="entry name" value="CT398_CC"/>
    <property type="match status" value="1"/>
</dbReference>
<reference evidence="3 4" key="1">
    <citation type="submission" date="2019-04" db="EMBL/GenBank/DDBJ databases">
        <title>Microbes associate with the intestines of laboratory mice.</title>
        <authorList>
            <person name="Navarre W."/>
            <person name="Wong E."/>
            <person name="Huang K.C."/>
            <person name="Tropini C."/>
            <person name="Ng K."/>
            <person name="Yu B."/>
        </authorList>
    </citation>
    <scope>NUCLEOTIDE SEQUENCE [LARGE SCALE GENOMIC DNA]</scope>
    <source>
        <strain evidence="3 4">NM80_B27</strain>
    </source>
</reference>
<organism evidence="3 4">
    <name type="scientific">Adlercreutzia caecimuris</name>
    <dbReference type="NCBI Taxonomy" id="671266"/>
    <lineage>
        <taxon>Bacteria</taxon>
        <taxon>Bacillati</taxon>
        <taxon>Actinomycetota</taxon>
        <taxon>Coriobacteriia</taxon>
        <taxon>Eggerthellales</taxon>
        <taxon>Eggerthellaceae</taxon>
        <taxon>Adlercreutzia</taxon>
    </lineage>
</organism>
<dbReference type="AlphaFoldDB" id="A0A4V3WUQ1"/>
<dbReference type="EMBL" id="SSTJ01000012">
    <property type="protein sequence ID" value="THG36707.1"/>
    <property type="molecule type" value="Genomic_DNA"/>
</dbReference>
<protein>
    <recommendedName>
        <fullName evidence="2">CT398-like coiled coil hairpin domain-containing protein</fullName>
    </recommendedName>
</protein>
<keyword evidence="1" id="KW-0175">Coiled coil</keyword>